<gene>
    <name evidence="4" type="ORF">GGI15_003953</name>
</gene>
<feature type="compositionally biased region" description="Low complexity" evidence="2">
    <location>
        <begin position="1"/>
        <end position="23"/>
    </location>
</feature>
<dbReference type="GO" id="GO:0005634">
    <property type="term" value="C:nucleus"/>
    <property type="evidence" value="ECO:0007669"/>
    <property type="project" value="UniProtKB-UniRule"/>
</dbReference>
<feature type="region of interest" description="Disordered" evidence="2">
    <location>
        <begin position="1"/>
        <end position="40"/>
    </location>
</feature>
<dbReference type="InterPro" id="IPR036910">
    <property type="entry name" value="HMG_box_dom_sf"/>
</dbReference>
<sequence>MPRSPALASAPATASAFTPVPATGVQRTEPPIRLAPVHGLPTPMSPIQSLPLPSLASITSRSSSPPLQKVHTSSQLIDESDTSIFYYSLKTDEFIKRPLDQIVGPNGKIYVEHIPNHNIITLPKDISLQKFGRRINRKTFLKLQSVEVAKDKPTKPLNVFIKYRSANLKRARKEHPTASQTDISRILAEQWRNEDPTVKEQYINNFLAENYQYNIKFKEWKLRTEQREFDRLDDYDPETPSSTISLGLTPFSCESQPTESVYTSSSAHAVDMSAYGGPSNFNPARRRSHSVPPTNSECQLPPLKRQRPY</sequence>
<dbReference type="SUPFAM" id="SSF47095">
    <property type="entry name" value="HMG-box"/>
    <property type="match status" value="1"/>
</dbReference>
<keyword evidence="1" id="KW-0238">DNA-binding</keyword>
<dbReference type="Pfam" id="PF00505">
    <property type="entry name" value="HMG_box"/>
    <property type="match status" value="1"/>
</dbReference>
<evidence type="ECO:0000256" key="1">
    <source>
        <dbReference type="PROSITE-ProRule" id="PRU00267"/>
    </source>
</evidence>
<dbReference type="OrthoDB" id="6247875at2759"/>
<dbReference type="Gene3D" id="1.10.30.10">
    <property type="entry name" value="High mobility group box domain"/>
    <property type="match status" value="1"/>
</dbReference>
<evidence type="ECO:0000259" key="3">
    <source>
        <dbReference type="PROSITE" id="PS50118"/>
    </source>
</evidence>
<evidence type="ECO:0000313" key="4">
    <source>
        <dbReference type="EMBL" id="KAJ2779191.1"/>
    </source>
</evidence>
<name>A0A9W8HAA0_9FUNG</name>
<keyword evidence="5" id="KW-1185">Reference proteome</keyword>
<evidence type="ECO:0000313" key="5">
    <source>
        <dbReference type="Proteomes" id="UP001140172"/>
    </source>
</evidence>
<feature type="DNA-binding region" description="HMG box" evidence="1">
    <location>
        <begin position="153"/>
        <end position="221"/>
    </location>
</feature>
<dbReference type="PROSITE" id="PS50118">
    <property type="entry name" value="HMG_BOX_2"/>
    <property type="match status" value="1"/>
</dbReference>
<feature type="domain" description="HMG box" evidence="3">
    <location>
        <begin position="153"/>
        <end position="221"/>
    </location>
</feature>
<dbReference type="GO" id="GO:0003677">
    <property type="term" value="F:DNA binding"/>
    <property type="evidence" value="ECO:0007669"/>
    <property type="project" value="UniProtKB-UniRule"/>
</dbReference>
<proteinExistence type="predicted"/>
<dbReference type="EMBL" id="JANBUM010000310">
    <property type="protein sequence ID" value="KAJ2779191.1"/>
    <property type="molecule type" value="Genomic_DNA"/>
</dbReference>
<accession>A0A9W8HAA0</accession>
<feature type="region of interest" description="Disordered" evidence="2">
    <location>
        <begin position="272"/>
        <end position="309"/>
    </location>
</feature>
<comment type="caution">
    <text evidence="4">The sequence shown here is derived from an EMBL/GenBank/DDBJ whole genome shotgun (WGS) entry which is preliminary data.</text>
</comment>
<dbReference type="SMART" id="SM00398">
    <property type="entry name" value="HMG"/>
    <property type="match status" value="1"/>
</dbReference>
<keyword evidence="1" id="KW-0539">Nucleus</keyword>
<dbReference type="AlphaFoldDB" id="A0A9W8HAA0"/>
<protein>
    <recommendedName>
        <fullName evidence="3">HMG box domain-containing protein</fullName>
    </recommendedName>
</protein>
<dbReference type="Proteomes" id="UP001140172">
    <property type="component" value="Unassembled WGS sequence"/>
</dbReference>
<organism evidence="4 5">
    <name type="scientific">Coemansia interrupta</name>
    <dbReference type="NCBI Taxonomy" id="1126814"/>
    <lineage>
        <taxon>Eukaryota</taxon>
        <taxon>Fungi</taxon>
        <taxon>Fungi incertae sedis</taxon>
        <taxon>Zoopagomycota</taxon>
        <taxon>Kickxellomycotina</taxon>
        <taxon>Kickxellomycetes</taxon>
        <taxon>Kickxellales</taxon>
        <taxon>Kickxellaceae</taxon>
        <taxon>Coemansia</taxon>
    </lineage>
</organism>
<dbReference type="InterPro" id="IPR009071">
    <property type="entry name" value="HMG_box_dom"/>
</dbReference>
<evidence type="ECO:0000256" key="2">
    <source>
        <dbReference type="SAM" id="MobiDB-lite"/>
    </source>
</evidence>
<reference evidence="4" key="1">
    <citation type="submission" date="2022-07" db="EMBL/GenBank/DDBJ databases">
        <title>Phylogenomic reconstructions and comparative analyses of Kickxellomycotina fungi.</title>
        <authorList>
            <person name="Reynolds N.K."/>
            <person name="Stajich J.E."/>
            <person name="Barry K."/>
            <person name="Grigoriev I.V."/>
            <person name="Crous P."/>
            <person name="Smith M.E."/>
        </authorList>
    </citation>
    <scope>NUCLEOTIDE SEQUENCE</scope>
    <source>
        <strain evidence="4">BCRC 34489</strain>
    </source>
</reference>